<comment type="caution">
    <text evidence="1">The sequence shown here is derived from an EMBL/GenBank/DDBJ whole genome shotgun (WGS) entry which is preliminary data.</text>
</comment>
<proteinExistence type="predicted"/>
<protein>
    <recommendedName>
        <fullName evidence="3">Bacteriocin immunity protein</fullName>
    </recommendedName>
</protein>
<dbReference type="EMBL" id="JBHLYR010000036">
    <property type="protein sequence ID" value="MFB9992680.1"/>
    <property type="molecule type" value="Genomic_DNA"/>
</dbReference>
<accession>A0ABV6AZ14</accession>
<dbReference type="RefSeq" id="WP_380010051.1">
    <property type="nucleotide sequence ID" value="NZ_JBHLYR010000036.1"/>
</dbReference>
<evidence type="ECO:0000313" key="1">
    <source>
        <dbReference type="EMBL" id="MFB9992680.1"/>
    </source>
</evidence>
<reference evidence="1 2" key="1">
    <citation type="submission" date="2024-09" db="EMBL/GenBank/DDBJ databases">
        <authorList>
            <person name="Sun Q."/>
            <person name="Mori K."/>
        </authorList>
    </citation>
    <scope>NUCLEOTIDE SEQUENCE [LARGE SCALE GENOMIC DNA]</scope>
    <source>
        <strain evidence="1 2">JCM 13503</strain>
    </source>
</reference>
<evidence type="ECO:0008006" key="3">
    <source>
        <dbReference type="Google" id="ProtNLM"/>
    </source>
</evidence>
<evidence type="ECO:0000313" key="2">
    <source>
        <dbReference type="Proteomes" id="UP001589733"/>
    </source>
</evidence>
<keyword evidence="2" id="KW-1185">Reference proteome</keyword>
<dbReference type="Proteomes" id="UP001589733">
    <property type="component" value="Unassembled WGS sequence"/>
</dbReference>
<name>A0ABV6AZ14_9DEIO</name>
<gene>
    <name evidence="1" type="ORF">ACFFLM_11945</name>
</gene>
<sequence length="73" mass="8493">MKFEDKLARLLEIRRKILSTGGEEDEQLLTELESISNHPAPLDILMDVDQYSSEEFSELMFNYQPTILPFDNS</sequence>
<organism evidence="1 2">
    <name type="scientific">Deinococcus oregonensis</name>
    <dbReference type="NCBI Taxonomy" id="1805970"/>
    <lineage>
        <taxon>Bacteria</taxon>
        <taxon>Thermotogati</taxon>
        <taxon>Deinococcota</taxon>
        <taxon>Deinococci</taxon>
        <taxon>Deinococcales</taxon>
        <taxon>Deinococcaceae</taxon>
        <taxon>Deinococcus</taxon>
    </lineage>
</organism>